<dbReference type="EMBL" id="PELR01000199">
    <property type="protein sequence ID" value="RTH03204.1"/>
    <property type="molecule type" value="Genomic_DNA"/>
</dbReference>
<proteinExistence type="predicted"/>
<dbReference type="CDD" id="cd00508">
    <property type="entry name" value="MopB_CT_Fdh-Nap-like"/>
    <property type="match status" value="1"/>
</dbReference>
<dbReference type="GO" id="GO:0016020">
    <property type="term" value="C:membrane"/>
    <property type="evidence" value="ECO:0007669"/>
    <property type="project" value="TreeGrafter"/>
</dbReference>
<dbReference type="Pfam" id="PF01568">
    <property type="entry name" value="Molydop_binding"/>
    <property type="match status" value="1"/>
</dbReference>
<keyword evidence="3" id="KW-0408">Iron</keyword>
<dbReference type="InterPro" id="IPR006963">
    <property type="entry name" value="Mopterin_OxRdtase_4Fe-4S_dom"/>
</dbReference>
<evidence type="ECO:0000256" key="3">
    <source>
        <dbReference type="ARBA" id="ARBA00023004"/>
    </source>
</evidence>
<dbReference type="GO" id="GO:0051539">
    <property type="term" value="F:4 iron, 4 sulfur cluster binding"/>
    <property type="evidence" value="ECO:0007669"/>
    <property type="project" value="UniProtKB-KW"/>
</dbReference>
<keyword evidence="9" id="KW-1185">Reference proteome</keyword>
<dbReference type="AlphaFoldDB" id="A0A430R762"/>
<dbReference type="Gene3D" id="2.20.25.90">
    <property type="entry name" value="ADC-like domains"/>
    <property type="match status" value="1"/>
</dbReference>
<dbReference type="InterPro" id="IPR009010">
    <property type="entry name" value="Asp_de-COase-like_dom_sf"/>
</dbReference>
<evidence type="ECO:0000313" key="8">
    <source>
        <dbReference type="Proteomes" id="UP000286910"/>
    </source>
</evidence>
<evidence type="ECO:0000313" key="7">
    <source>
        <dbReference type="EMBL" id="RTI06840.1"/>
    </source>
</evidence>
<dbReference type="Pfam" id="PF00384">
    <property type="entry name" value="Molybdopterin"/>
    <property type="match status" value="1"/>
</dbReference>
<dbReference type="GO" id="GO:0003954">
    <property type="term" value="F:NADH dehydrogenase activity"/>
    <property type="evidence" value="ECO:0007669"/>
    <property type="project" value="TreeGrafter"/>
</dbReference>
<dbReference type="InterPro" id="IPR050123">
    <property type="entry name" value="Prok_molybdopt-oxidoreductase"/>
</dbReference>
<evidence type="ECO:0000313" key="6">
    <source>
        <dbReference type="EMBL" id="RTH03204.1"/>
    </source>
</evidence>
<keyword evidence="1" id="KW-0004">4Fe-4S</keyword>
<keyword evidence="4" id="KW-0411">Iron-sulfur</keyword>
<dbReference type="EMBL" id="PEML01000233">
    <property type="protein sequence ID" value="RTI06840.1"/>
    <property type="molecule type" value="Genomic_DNA"/>
</dbReference>
<evidence type="ECO:0000256" key="1">
    <source>
        <dbReference type="ARBA" id="ARBA00022485"/>
    </source>
</evidence>
<comment type="caution">
    <text evidence="6">The sequence shown here is derived from an EMBL/GenBank/DDBJ whole genome shotgun (WGS) entry which is preliminary data.</text>
</comment>
<feature type="domain" description="4Fe-4S Mo/W bis-MGD-type" evidence="5">
    <location>
        <begin position="15"/>
        <end position="64"/>
    </location>
</feature>
<dbReference type="SUPFAM" id="SSF50692">
    <property type="entry name" value="ADC-like"/>
    <property type="match status" value="1"/>
</dbReference>
<dbReference type="GO" id="GO:0043546">
    <property type="term" value="F:molybdopterin cofactor binding"/>
    <property type="evidence" value="ECO:0007669"/>
    <property type="project" value="InterPro"/>
</dbReference>
<evidence type="ECO:0000256" key="2">
    <source>
        <dbReference type="ARBA" id="ARBA00022723"/>
    </source>
</evidence>
<evidence type="ECO:0000259" key="5">
    <source>
        <dbReference type="SMART" id="SM00926"/>
    </source>
</evidence>
<protein>
    <submittedName>
        <fullName evidence="6">Nitrite reductase</fullName>
    </submittedName>
</protein>
<dbReference type="SUPFAM" id="SSF53706">
    <property type="entry name" value="Formate dehydrogenase/DMSO reductase, domains 1-3"/>
    <property type="match status" value="1"/>
</dbReference>
<evidence type="ECO:0000256" key="4">
    <source>
        <dbReference type="ARBA" id="ARBA00023014"/>
    </source>
</evidence>
<dbReference type="GO" id="GO:0022904">
    <property type="term" value="P:respiratory electron transport chain"/>
    <property type="evidence" value="ECO:0007669"/>
    <property type="project" value="TreeGrafter"/>
</dbReference>
<accession>A0A430R762</accession>
<sequence length="710" mass="77708">MRSLPTQEEHPPNGTPATSTHCGFCAMQCAMQLHADGTVKPLPHPINKGRLCVLGLTSGELLGHTHRLRTPLVRKKGQLEPASWEEALEVAVEGFRRIAARHGNTANAVYGGGSLSNEKAYLLGKFARLVLKTPHVDYNGRYCMSAAAAAQNLAFGLDRGLNRPLADLPRYDLILLAGSNAAETLPMLMPYFHQAKEGGTRFIVVDPRHTITANLATLHLALRPGTDLAVANTLLHVLAKDHRLNYGFIAEHTRGLEKALAAVEGCTPVWAAEISGLTPYEIQQAAQLLASARKALILTGRGADQNARGVDTTLAYINLALALGADFGTLTGQANGQGAPEMGLKADQLPGYRSLEDPSDRLAVARVWGIEPEQLPGKGYSAFEILQAIARGEIQGMLVMGANPIPSSPHSDWVRDALARMEHLVVIDPFLSETARHARVVLPGALWVEEDGTTTNLEGRVVLRRAVHRPPIGARGDLEILRDLAVGLGAGQYFRYTNPREVYDELRLATRGAKADYYGITWERLEAGEEVFWPCPSENRPGTPRPFAQGFPQADGRAHFIPTPFRPSAEEPDGRYPLYLTTGRVLYHYLTGNHTRRLKRLIKKYPEPLLEVHPETAQRLGLAEGGLAVVRSRRARACYRVRYNPKIRPDTLFVPFHWEGERAINRLINPALDPSCGMPEFKVAAVDLAPFTQPETVATAADQEVSCTTL</sequence>
<dbReference type="RefSeq" id="WP_052037987.1">
    <property type="nucleotide sequence ID" value="NZ_PELN01000402.1"/>
</dbReference>
<keyword evidence="2" id="KW-0479">Metal-binding</keyword>
<dbReference type="PANTHER" id="PTHR43105">
    <property type="entry name" value="RESPIRATORY NITRATE REDUCTASE"/>
    <property type="match status" value="1"/>
</dbReference>
<dbReference type="Gene3D" id="2.40.40.20">
    <property type="match status" value="1"/>
</dbReference>
<dbReference type="InterPro" id="IPR006657">
    <property type="entry name" value="MoPterin_dinucl-bd_dom"/>
</dbReference>
<gene>
    <name evidence="7" type="ORF">CSW25_07425</name>
    <name evidence="6" type="ORF">CSW45_06995</name>
</gene>
<dbReference type="GO" id="GO:0046872">
    <property type="term" value="F:metal ion binding"/>
    <property type="evidence" value="ECO:0007669"/>
    <property type="project" value="UniProtKB-KW"/>
</dbReference>
<organism evidence="6 8">
    <name type="scientific">Thermus scotoductus</name>
    <dbReference type="NCBI Taxonomy" id="37636"/>
    <lineage>
        <taxon>Bacteria</taxon>
        <taxon>Thermotogati</taxon>
        <taxon>Deinococcota</taxon>
        <taxon>Deinococci</taxon>
        <taxon>Thermales</taxon>
        <taxon>Thermaceae</taxon>
        <taxon>Thermus</taxon>
    </lineage>
</organism>
<reference evidence="7" key="1">
    <citation type="submission" date="2017-10" db="EMBL/GenBank/DDBJ databases">
        <authorList>
            <person name="Wilpiszeski R.L."/>
            <person name="Zhidan Z."/>
            <person name="House C.H."/>
        </authorList>
    </citation>
    <scope>NUCLEOTIDE SEQUENCE</scope>
    <source>
        <strain evidence="7">12_S12</strain>
    </source>
</reference>
<dbReference type="Gene3D" id="3.40.50.740">
    <property type="match status" value="1"/>
</dbReference>
<dbReference type="Gene3D" id="3.40.228.10">
    <property type="entry name" value="Dimethylsulfoxide Reductase, domain 2"/>
    <property type="match status" value="1"/>
</dbReference>
<dbReference type="Proteomes" id="UP000286910">
    <property type="component" value="Unassembled WGS sequence"/>
</dbReference>
<dbReference type="Proteomes" id="UP000287962">
    <property type="component" value="Unassembled WGS sequence"/>
</dbReference>
<name>A0A430R762_THESC</name>
<evidence type="ECO:0000313" key="9">
    <source>
        <dbReference type="Proteomes" id="UP000287962"/>
    </source>
</evidence>
<dbReference type="InterPro" id="IPR006656">
    <property type="entry name" value="Mopterin_OxRdtase"/>
</dbReference>
<reference evidence="8 9" key="2">
    <citation type="journal article" date="2019" name="Extremophiles">
        <title>Biogeography of thermophiles and predominance of Thermus scotoductus in domestic water heaters.</title>
        <authorList>
            <person name="Wilpiszeski R.L."/>
            <person name="Zhang Z."/>
            <person name="House C.H."/>
        </authorList>
    </citation>
    <scope>NUCLEOTIDE SEQUENCE [LARGE SCALE GENOMIC DNA]</scope>
    <source>
        <strain evidence="7 9">12_S12</strain>
        <strain evidence="6 8">32_S32</strain>
    </source>
</reference>
<dbReference type="PANTHER" id="PTHR43105:SF10">
    <property type="entry name" value="NADH-QUINONE OXIDOREDUCTASE SUBUNIT G"/>
    <property type="match status" value="1"/>
</dbReference>
<dbReference type="SMART" id="SM00926">
    <property type="entry name" value="Molybdop_Fe4S4"/>
    <property type="match status" value="1"/>
</dbReference>